<dbReference type="EMBL" id="VKQN01000001">
    <property type="protein sequence ID" value="MDR4174853.1"/>
    <property type="molecule type" value="Genomic_DNA"/>
</dbReference>
<sequence length="85" mass="10125">MKQRWRKTKNTKSWLCDFCQNLTLVEKDYKPETCCDGYMCGCYGMVNNPVLCKKCENRMNLNAKLRSRKLSKRELHNVKIDVYLP</sequence>
<dbReference type="Proteomes" id="UP000501107">
    <property type="component" value="Plasmid unnamed3"/>
</dbReference>
<reference evidence="1 4" key="1">
    <citation type="journal article" date="2015" name="Genome Announc.">
        <title>Complete genome sequences for 35 biothreat assay-relevant bacillus species.</title>
        <authorList>
            <person name="Johnson S.L."/>
            <person name="Daligault H.E."/>
            <person name="Davenport K.W."/>
            <person name="Jaissle J."/>
            <person name="Frey K.G."/>
            <person name="Ladner J.T."/>
            <person name="Broomall S.M."/>
            <person name="Bishop-Lilly K.A."/>
            <person name="Bruce D.C."/>
            <person name="Gibbons H.S."/>
            <person name="Coyne S.R."/>
            <person name="Lo C.C."/>
            <person name="Meincke L."/>
            <person name="Munk A.C."/>
            <person name="Koroleva G.I."/>
            <person name="Rosenzweig C.N."/>
            <person name="Palacios G.F."/>
            <person name="Redden C.L."/>
            <person name="Minogue T.D."/>
            <person name="Chain P.S."/>
        </authorList>
    </citation>
    <scope>NUCLEOTIDE SEQUENCE [LARGE SCALE GENOMIC DNA]</scope>
    <source>
        <strain evidence="1 4">HD1011</strain>
        <plasmid evidence="1 4">2</plasmid>
    </source>
</reference>
<gene>
    <name evidence="1" type="ORF">BF38_5828</name>
    <name evidence="2" type="ORF">FO599_01740</name>
    <name evidence="3" type="ORF">FOC89_01735</name>
</gene>
<name>A0A0B5NJZ5_BACTU</name>
<dbReference type="Proteomes" id="UP001181533">
    <property type="component" value="Unassembled WGS sequence"/>
</dbReference>
<evidence type="ECO:0000313" key="3">
    <source>
        <dbReference type="EMBL" id="QKH22733.1"/>
    </source>
</evidence>
<evidence type="ECO:0000313" key="2">
    <source>
        <dbReference type="EMBL" id="MDR4174853.1"/>
    </source>
</evidence>
<reference evidence="3 5" key="3">
    <citation type="submission" date="2020-05" db="EMBL/GenBank/DDBJ databases">
        <title>FDA dAtabase for Regulatory Grade micrObial Sequences (FDA-ARGOS): Supporting development and validation of Infectious Disease Dx tests.</title>
        <authorList>
            <person name="Nelson B."/>
            <person name="Plummer A."/>
            <person name="Tallon L."/>
            <person name="Sadzewicz L."/>
            <person name="Zhao X."/>
            <person name="Vavikolanu K."/>
            <person name="Mehta A."/>
            <person name="Aluvathingal J."/>
            <person name="Nadendla S."/>
            <person name="Myers T."/>
            <person name="Yan Y."/>
            <person name="Sichtig H."/>
        </authorList>
    </citation>
    <scope>NUCLEOTIDE SEQUENCE [LARGE SCALE GENOMIC DNA]</scope>
    <source>
        <strain evidence="3 5">FDAARGOS_795</strain>
        <plasmid evidence="3 5">unnamed3</plasmid>
    </source>
</reference>
<evidence type="ECO:0000313" key="4">
    <source>
        <dbReference type="Proteomes" id="UP000031876"/>
    </source>
</evidence>
<geneLocation type="plasmid" evidence="1 4">
    <name>2</name>
</geneLocation>
<protein>
    <submittedName>
        <fullName evidence="3">Uncharacterized protein</fullName>
    </submittedName>
</protein>
<evidence type="ECO:0000313" key="5">
    <source>
        <dbReference type="Proteomes" id="UP000501107"/>
    </source>
</evidence>
<accession>A0A0B5NJZ5</accession>
<dbReference type="RefSeq" id="WP_000813774.1">
    <property type="nucleotide sequence ID" value="NZ_CP009334.1"/>
</dbReference>
<dbReference type="Proteomes" id="UP000031876">
    <property type="component" value="Plasmid 2"/>
</dbReference>
<reference evidence="2" key="2">
    <citation type="submission" date="2019-07" db="EMBL/GenBank/DDBJ databases">
        <title>Phylogenomic Reclassification of ATCC Bacillus Strains and Various Taxa within the Genus Bacillus.</title>
        <authorList>
            <person name="Riojas M.A."/>
            <person name="Frank A.M."/>
            <person name="Fenn S.L."/>
            <person name="King S.P."/>
            <person name="Brower S.M."/>
            <person name="Hazbon M.H."/>
        </authorList>
    </citation>
    <scope>NUCLEOTIDE SEQUENCE</scope>
    <source>
        <strain evidence="2">ATCC 35646</strain>
    </source>
</reference>
<dbReference type="KEGG" id="btw:BF38_5828"/>
<evidence type="ECO:0000313" key="1">
    <source>
        <dbReference type="EMBL" id="AJG74221.1"/>
    </source>
</evidence>
<keyword evidence="3" id="KW-0614">Plasmid</keyword>
<organism evidence="3 5">
    <name type="scientific">Bacillus thuringiensis</name>
    <dbReference type="NCBI Taxonomy" id="1428"/>
    <lineage>
        <taxon>Bacteria</taxon>
        <taxon>Bacillati</taxon>
        <taxon>Bacillota</taxon>
        <taxon>Bacilli</taxon>
        <taxon>Bacillales</taxon>
        <taxon>Bacillaceae</taxon>
        <taxon>Bacillus</taxon>
        <taxon>Bacillus cereus group</taxon>
    </lineage>
</organism>
<dbReference type="EMBL" id="CP009334">
    <property type="protein sequence ID" value="AJG74221.1"/>
    <property type="molecule type" value="Genomic_DNA"/>
</dbReference>
<dbReference type="EMBL" id="CP053979">
    <property type="protein sequence ID" value="QKH22733.1"/>
    <property type="molecule type" value="Genomic_DNA"/>
</dbReference>
<proteinExistence type="predicted"/>
<dbReference type="AlphaFoldDB" id="A0A0B5NJZ5"/>
<geneLocation type="plasmid" evidence="3 5">
    <name>unnamed3</name>
</geneLocation>